<gene>
    <name evidence="9" type="ORF">FB391_3169</name>
</gene>
<dbReference type="Pfam" id="PF02687">
    <property type="entry name" value="FtsX"/>
    <property type="match status" value="1"/>
</dbReference>
<name>A0A543EQI8_9MICO</name>
<comment type="caution">
    <text evidence="9">The sequence shown here is derived from an EMBL/GenBank/DDBJ whole genome shotgun (WGS) entry which is preliminary data.</text>
</comment>
<evidence type="ECO:0000256" key="7">
    <source>
        <dbReference type="SAM" id="Phobius"/>
    </source>
</evidence>
<sequence length="916" mass="93702">MTRRVTTRALVAHHLRSRAGGSGIVAALVLVLSLLATAAPIALGIVGDAALRDRLDGLPPTARDVVSENAGFPQLPPGAETPLAERPYTTEEVWGPFQDAVESIRAGADAPLPGILGPARTVTTNSDNQVREAPRTEAITLAFDPDYEDEIRIVDGRLPEAAASRIPRVEPEPGEDPGPVQLYNRIEVVLSTDTAADLGWSLGDVRTISLPITPIEVVLVGLFEPVDPDADYWQHVPSVLTPKVFDDGNGPRKLTATVYAHPASLVASNLNNLYSTLVWYPTDADAISRDDAEQTVAALNRLTAVSHTIATSAGGPGLLSLRFDADITGEIELALAQEASTAAVIAMLVAGPVGVAAAVLVLGCRLILEGRRPSLRLLSARGASAGQLRGLLAVEGAIAGAVPAVLGAVIAALVGALVFGASLTAAGFVPALLLALAPIVILVVLAPSAAERQTRADLGTRGSRLRLIVEGVIAGLAVVALVLLFIRGYSDGVDLLIAATPLLLALVACLLTLRIYPLPLRVLLGRARASAGADAFLGAARALREPSIGLTPVLALVVGVSVAVSSGILLSALQSGITDAARAQVGADVRITGGTFTHEQLDRVAEVDGVAAATGISGADPATIDIDGVKRSTSVFVVDAADLRDVQGDAPGMLPAGVSLEPSGGKMPILVAGATADQIGDTEQIDLGGVDAEVVGVSRGPVPIGVRENWAAIDSSYAQDVLGRDPSDRTVLVRLDVGVSPGAVEDELRGILGQSVRLATADEIAAGIESGPAVQGVRWALLAATAIAALLSALAIVMTLALAAGPRARVLALLRTLGAPRRAATSLALWEVGPPAIAAVVAGTLFGLLVPLVVLAAVDLRPFTGSSVAPAYQVDPGILLITLGGFLALAVLLTAVALFVSRRIRAAGALRTVEEG</sequence>
<dbReference type="GO" id="GO:0022857">
    <property type="term" value="F:transmembrane transporter activity"/>
    <property type="evidence" value="ECO:0007669"/>
    <property type="project" value="TreeGrafter"/>
</dbReference>
<dbReference type="OrthoDB" id="3719151at2"/>
<dbReference type="PANTHER" id="PTHR30572:SF4">
    <property type="entry name" value="ABC TRANSPORTER PERMEASE YTRF"/>
    <property type="match status" value="1"/>
</dbReference>
<keyword evidence="4 7" id="KW-1133">Transmembrane helix</keyword>
<evidence type="ECO:0000256" key="2">
    <source>
        <dbReference type="ARBA" id="ARBA00022475"/>
    </source>
</evidence>
<evidence type="ECO:0000313" key="10">
    <source>
        <dbReference type="Proteomes" id="UP000320235"/>
    </source>
</evidence>
<dbReference type="EMBL" id="VFPE01000005">
    <property type="protein sequence ID" value="TQM23779.1"/>
    <property type="molecule type" value="Genomic_DNA"/>
</dbReference>
<dbReference type="GO" id="GO:0005886">
    <property type="term" value="C:plasma membrane"/>
    <property type="evidence" value="ECO:0007669"/>
    <property type="project" value="UniProtKB-SubCell"/>
</dbReference>
<feature type="transmembrane region" description="Helical" evidence="7">
    <location>
        <begin position="467"/>
        <end position="489"/>
    </location>
</feature>
<evidence type="ECO:0000256" key="6">
    <source>
        <dbReference type="ARBA" id="ARBA00038076"/>
    </source>
</evidence>
<dbReference type="InterPro" id="IPR003838">
    <property type="entry name" value="ABC3_permease_C"/>
</dbReference>
<evidence type="ECO:0000256" key="1">
    <source>
        <dbReference type="ARBA" id="ARBA00004651"/>
    </source>
</evidence>
<feature type="domain" description="ABC3 transporter permease C-terminal" evidence="8">
    <location>
        <begin position="784"/>
        <end position="903"/>
    </location>
</feature>
<evidence type="ECO:0000256" key="4">
    <source>
        <dbReference type="ARBA" id="ARBA00022989"/>
    </source>
</evidence>
<protein>
    <submittedName>
        <fullName evidence="9">Putative ABC transport system permease protein</fullName>
    </submittedName>
</protein>
<feature type="transmembrane region" description="Helical" evidence="7">
    <location>
        <begin position="425"/>
        <end position="446"/>
    </location>
</feature>
<keyword evidence="3 7" id="KW-0812">Transmembrane</keyword>
<keyword evidence="5 7" id="KW-0472">Membrane</keyword>
<organism evidence="9 10">
    <name type="scientific">Microbacterium kyungheense</name>
    <dbReference type="NCBI Taxonomy" id="1263636"/>
    <lineage>
        <taxon>Bacteria</taxon>
        <taxon>Bacillati</taxon>
        <taxon>Actinomycetota</taxon>
        <taxon>Actinomycetes</taxon>
        <taxon>Micrococcales</taxon>
        <taxon>Microbacteriaceae</taxon>
        <taxon>Microbacterium</taxon>
    </lineage>
</organism>
<comment type="similarity">
    <text evidence="6">Belongs to the ABC-4 integral membrane protein family.</text>
</comment>
<proteinExistence type="inferred from homology"/>
<feature type="transmembrane region" description="Helical" evidence="7">
    <location>
        <begin position="495"/>
        <end position="516"/>
    </location>
</feature>
<feature type="transmembrane region" description="Helical" evidence="7">
    <location>
        <begin position="779"/>
        <end position="805"/>
    </location>
</feature>
<feature type="transmembrane region" description="Helical" evidence="7">
    <location>
        <begin position="342"/>
        <end position="368"/>
    </location>
</feature>
<dbReference type="AlphaFoldDB" id="A0A543EQI8"/>
<evidence type="ECO:0000256" key="5">
    <source>
        <dbReference type="ARBA" id="ARBA00023136"/>
    </source>
</evidence>
<dbReference type="Proteomes" id="UP000320235">
    <property type="component" value="Unassembled WGS sequence"/>
</dbReference>
<evidence type="ECO:0000256" key="3">
    <source>
        <dbReference type="ARBA" id="ARBA00022692"/>
    </source>
</evidence>
<dbReference type="RefSeq" id="WP_141895933.1">
    <property type="nucleotide sequence ID" value="NZ_BAABLH010000006.1"/>
</dbReference>
<evidence type="ECO:0000259" key="8">
    <source>
        <dbReference type="Pfam" id="PF02687"/>
    </source>
</evidence>
<feature type="transmembrane region" description="Helical" evidence="7">
    <location>
        <begin position="878"/>
        <end position="901"/>
    </location>
</feature>
<dbReference type="PANTHER" id="PTHR30572">
    <property type="entry name" value="MEMBRANE COMPONENT OF TRANSPORTER-RELATED"/>
    <property type="match status" value="1"/>
</dbReference>
<feature type="transmembrane region" description="Helical" evidence="7">
    <location>
        <begin position="553"/>
        <end position="573"/>
    </location>
</feature>
<keyword evidence="2" id="KW-1003">Cell membrane</keyword>
<reference evidence="9 10" key="1">
    <citation type="submission" date="2019-06" db="EMBL/GenBank/DDBJ databases">
        <title>Sequencing the genomes of 1000 actinobacteria strains.</title>
        <authorList>
            <person name="Klenk H.-P."/>
        </authorList>
    </citation>
    <scope>NUCLEOTIDE SEQUENCE [LARGE SCALE GENOMIC DNA]</scope>
    <source>
        <strain evidence="9 10">DSM 105492</strain>
    </source>
</reference>
<feature type="transmembrane region" description="Helical" evidence="7">
    <location>
        <begin position="388"/>
        <end position="419"/>
    </location>
</feature>
<evidence type="ECO:0000313" key="9">
    <source>
        <dbReference type="EMBL" id="TQM23779.1"/>
    </source>
</evidence>
<comment type="subcellular location">
    <subcellularLocation>
        <location evidence="1">Cell membrane</location>
        <topology evidence="1">Multi-pass membrane protein</topology>
    </subcellularLocation>
</comment>
<keyword evidence="10" id="KW-1185">Reference proteome</keyword>
<feature type="transmembrane region" description="Helical" evidence="7">
    <location>
        <begin position="836"/>
        <end position="858"/>
    </location>
</feature>
<dbReference type="InterPro" id="IPR050250">
    <property type="entry name" value="Macrolide_Exporter_MacB"/>
</dbReference>
<accession>A0A543EQI8</accession>